<dbReference type="Proteomes" id="UP000681340">
    <property type="component" value="Unassembled WGS sequence"/>
</dbReference>
<evidence type="ECO:0000313" key="1">
    <source>
        <dbReference type="EMBL" id="GIM65233.1"/>
    </source>
</evidence>
<dbReference type="SUPFAM" id="SSF55729">
    <property type="entry name" value="Acyl-CoA N-acyltransferases (Nat)"/>
    <property type="match status" value="1"/>
</dbReference>
<reference evidence="1" key="1">
    <citation type="submission" date="2021-03" db="EMBL/GenBank/DDBJ databases">
        <title>Whole genome shotgun sequence of Actinoplanes auranticolor NBRC 12245.</title>
        <authorList>
            <person name="Komaki H."/>
            <person name="Tamura T."/>
        </authorList>
    </citation>
    <scope>NUCLEOTIDE SEQUENCE</scope>
    <source>
        <strain evidence="1">NBRC 12245</strain>
    </source>
</reference>
<dbReference type="EMBL" id="BOQL01000016">
    <property type="protein sequence ID" value="GIM65233.1"/>
    <property type="molecule type" value="Genomic_DNA"/>
</dbReference>
<protein>
    <recommendedName>
        <fullName evidence="3">Acetyltransferase (GNAT) family protein</fullName>
    </recommendedName>
</protein>
<sequence>MEITIAVAGPADAGEVLTVRRLTTAVEEALAGRVDRFELFTGATSEANLRLYRGLGYVESGWGPGAAPVGITYLQKRV</sequence>
<name>A0A919S730_9ACTN</name>
<comment type="caution">
    <text evidence="1">The sequence shown here is derived from an EMBL/GenBank/DDBJ whole genome shotgun (WGS) entry which is preliminary data.</text>
</comment>
<keyword evidence="2" id="KW-1185">Reference proteome</keyword>
<evidence type="ECO:0000313" key="2">
    <source>
        <dbReference type="Proteomes" id="UP000681340"/>
    </source>
</evidence>
<dbReference type="InterPro" id="IPR016181">
    <property type="entry name" value="Acyl_CoA_acyltransferase"/>
</dbReference>
<dbReference type="RefSeq" id="WP_212987640.1">
    <property type="nucleotide sequence ID" value="NZ_BAABEA010000002.1"/>
</dbReference>
<organism evidence="1 2">
    <name type="scientific">Actinoplanes auranticolor</name>
    <dbReference type="NCBI Taxonomy" id="47988"/>
    <lineage>
        <taxon>Bacteria</taxon>
        <taxon>Bacillati</taxon>
        <taxon>Actinomycetota</taxon>
        <taxon>Actinomycetes</taxon>
        <taxon>Micromonosporales</taxon>
        <taxon>Micromonosporaceae</taxon>
        <taxon>Actinoplanes</taxon>
    </lineage>
</organism>
<gene>
    <name evidence="1" type="ORF">Aau02nite_15630</name>
</gene>
<proteinExistence type="predicted"/>
<evidence type="ECO:0008006" key="3">
    <source>
        <dbReference type="Google" id="ProtNLM"/>
    </source>
</evidence>
<accession>A0A919S730</accession>
<dbReference type="AlphaFoldDB" id="A0A919S730"/>